<organism evidence="1 2">
    <name type="scientific">Tepidiforma flava</name>
    <dbReference type="NCBI Taxonomy" id="3004094"/>
    <lineage>
        <taxon>Bacteria</taxon>
        <taxon>Bacillati</taxon>
        <taxon>Chloroflexota</taxon>
        <taxon>Tepidiformia</taxon>
        <taxon>Tepidiformales</taxon>
        <taxon>Tepidiformaceae</taxon>
        <taxon>Tepidiforma</taxon>
    </lineage>
</organism>
<proteinExistence type="predicted"/>
<dbReference type="RefSeq" id="WP_270057740.1">
    <property type="nucleotide sequence ID" value="NZ_CP115149.1"/>
</dbReference>
<protein>
    <recommendedName>
        <fullName evidence="3">MoaD/ThiS family protein</fullName>
    </recommendedName>
</protein>
<dbReference type="EMBL" id="CP115149">
    <property type="protein sequence ID" value="WBL37227.1"/>
    <property type="molecule type" value="Genomic_DNA"/>
</dbReference>
<gene>
    <name evidence="1" type="ORF">O0235_06570</name>
</gene>
<evidence type="ECO:0008006" key="3">
    <source>
        <dbReference type="Google" id="ProtNLM"/>
    </source>
</evidence>
<dbReference type="SUPFAM" id="SSF54285">
    <property type="entry name" value="MoaD/ThiS"/>
    <property type="match status" value="1"/>
</dbReference>
<evidence type="ECO:0000313" key="1">
    <source>
        <dbReference type="EMBL" id="WBL37227.1"/>
    </source>
</evidence>
<dbReference type="Proteomes" id="UP001212803">
    <property type="component" value="Chromosome"/>
</dbReference>
<accession>A0ABY7MAZ8</accession>
<evidence type="ECO:0000313" key="2">
    <source>
        <dbReference type="Proteomes" id="UP001212803"/>
    </source>
</evidence>
<sequence>MSIAVKWFPTLVKRTRSKQAETVVAWREGLTPLAIFLDEGFSEVDAEAVMPIVNGAQANLRAPLQDGDQLEFLVSIQGG</sequence>
<reference evidence="1 2" key="1">
    <citation type="journal article" date="2023" name="ISME J.">
        <title>Thermophilic Dehalococcoidia with unusual traits shed light on an unexpected past.</title>
        <authorList>
            <person name="Palmer M."/>
            <person name="Covington J.K."/>
            <person name="Zhou E.M."/>
            <person name="Thomas S.C."/>
            <person name="Habib N."/>
            <person name="Seymour C.O."/>
            <person name="Lai D."/>
            <person name="Johnston J."/>
            <person name="Hashimi A."/>
            <person name="Jiao J.Y."/>
            <person name="Muok A.R."/>
            <person name="Liu L."/>
            <person name="Xian W.D."/>
            <person name="Zhi X.Y."/>
            <person name="Li M.M."/>
            <person name="Silva L.P."/>
            <person name="Bowen B.P."/>
            <person name="Louie K."/>
            <person name="Briegel A."/>
            <person name="Pett-Ridge J."/>
            <person name="Weber P.K."/>
            <person name="Tocheva E.I."/>
            <person name="Woyke T."/>
            <person name="Northen T.R."/>
            <person name="Mayali X."/>
            <person name="Li W.J."/>
            <person name="Hedlund B.P."/>
        </authorList>
    </citation>
    <scope>NUCLEOTIDE SEQUENCE [LARGE SCALE GENOMIC DNA]</scope>
    <source>
        <strain evidence="1 2">YIM 72310</strain>
    </source>
</reference>
<name>A0ABY7MAZ8_9CHLR</name>
<dbReference type="InterPro" id="IPR016155">
    <property type="entry name" value="Mopterin_synth/thiamin_S_b"/>
</dbReference>
<keyword evidence="2" id="KW-1185">Reference proteome</keyword>